<feature type="domain" description="KIB1-4 beta-propeller" evidence="1">
    <location>
        <begin position="52"/>
        <end position="331"/>
    </location>
</feature>
<dbReference type="AlphaFoldDB" id="Q6ESU3"/>
<reference evidence="3" key="1">
    <citation type="journal article" date="2005" name="Nature">
        <title>The map-based sequence of the rice genome.</title>
        <authorList>
            <consortium name="International rice genome sequencing project (IRGSP)"/>
            <person name="Matsumoto T."/>
            <person name="Wu J."/>
            <person name="Kanamori H."/>
            <person name="Katayose Y."/>
            <person name="Fujisawa M."/>
            <person name="Namiki N."/>
            <person name="Mizuno H."/>
            <person name="Yamamoto K."/>
            <person name="Antonio B.A."/>
            <person name="Baba T."/>
            <person name="Sakata K."/>
            <person name="Nagamura Y."/>
            <person name="Aoki H."/>
            <person name="Arikawa K."/>
            <person name="Arita K."/>
            <person name="Bito T."/>
            <person name="Chiden Y."/>
            <person name="Fujitsuka N."/>
            <person name="Fukunaka R."/>
            <person name="Hamada M."/>
            <person name="Harada C."/>
            <person name="Hayashi A."/>
            <person name="Hijishita S."/>
            <person name="Honda M."/>
            <person name="Hosokawa S."/>
            <person name="Ichikawa Y."/>
            <person name="Idonuma A."/>
            <person name="Iijima M."/>
            <person name="Ikeda M."/>
            <person name="Ikeno M."/>
            <person name="Ito K."/>
            <person name="Ito S."/>
            <person name="Ito T."/>
            <person name="Ito Y."/>
            <person name="Ito Y."/>
            <person name="Iwabuchi A."/>
            <person name="Kamiya K."/>
            <person name="Karasawa W."/>
            <person name="Kurita K."/>
            <person name="Katagiri S."/>
            <person name="Kikuta A."/>
            <person name="Kobayashi H."/>
            <person name="Kobayashi N."/>
            <person name="Machita K."/>
            <person name="Maehara T."/>
            <person name="Masukawa M."/>
            <person name="Mizubayashi T."/>
            <person name="Mukai Y."/>
            <person name="Nagasaki H."/>
            <person name="Nagata Y."/>
            <person name="Naito S."/>
            <person name="Nakashima M."/>
            <person name="Nakama Y."/>
            <person name="Nakamichi Y."/>
            <person name="Nakamura M."/>
            <person name="Meguro A."/>
            <person name="Negishi M."/>
            <person name="Ohta I."/>
            <person name="Ohta T."/>
            <person name="Okamoto M."/>
            <person name="Ono N."/>
            <person name="Saji S."/>
            <person name="Sakaguchi M."/>
            <person name="Sakai K."/>
            <person name="Shibata M."/>
            <person name="Shimokawa T."/>
            <person name="Song J."/>
            <person name="Takazaki Y."/>
            <person name="Terasawa K."/>
            <person name="Tsugane M."/>
            <person name="Tsuji K."/>
            <person name="Ueda S."/>
            <person name="Waki K."/>
            <person name="Yamagata H."/>
            <person name="Yamamoto M."/>
            <person name="Yamamoto S."/>
            <person name="Yamane H."/>
            <person name="Yoshiki S."/>
            <person name="Yoshihara R."/>
            <person name="Yukawa K."/>
            <person name="Zhong H."/>
            <person name="Yano M."/>
            <person name="Yuan Q."/>
            <person name="Ouyang S."/>
            <person name="Liu J."/>
            <person name="Jones K.M."/>
            <person name="Gansberger K."/>
            <person name="Moffat K."/>
            <person name="Hill J."/>
            <person name="Bera J."/>
            <person name="Fadrosh D."/>
            <person name="Jin S."/>
            <person name="Johri S."/>
            <person name="Kim M."/>
            <person name="Overton L."/>
            <person name="Reardon M."/>
            <person name="Tsitrin T."/>
            <person name="Vuong H."/>
            <person name="Weaver B."/>
            <person name="Ciecko A."/>
            <person name="Tallon L."/>
            <person name="Jackson J."/>
            <person name="Pai G."/>
            <person name="Aken S.V."/>
            <person name="Utterback T."/>
            <person name="Reidmuller S."/>
            <person name="Feldblyum T."/>
            <person name="Hsiao J."/>
            <person name="Zismann V."/>
            <person name="Iobst S."/>
            <person name="de Vazeille A.R."/>
            <person name="Buell C.R."/>
            <person name="Ying K."/>
            <person name="Li Y."/>
            <person name="Lu T."/>
            <person name="Huang Y."/>
            <person name="Zhao Q."/>
            <person name="Feng Q."/>
            <person name="Zhang L."/>
            <person name="Zhu J."/>
            <person name="Weng Q."/>
            <person name="Mu J."/>
            <person name="Lu Y."/>
            <person name="Fan D."/>
            <person name="Liu Y."/>
            <person name="Guan J."/>
            <person name="Zhang Y."/>
            <person name="Yu S."/>
            <person name="Liu X."/>
            <person name="Zhang Y."/>
            <person name="Hong G."/>
            <person name="Han B."/>
            <person name="Choisne N."/>
            <person name="Demange N."/>
            <person name="Orjeda G."/>
            <person name="Samain S."/>
            <person name="Cattolico L."/>
            <person name="Pelletier E."/>
            <person name="Couloux A."/>
            <person name="Segurens B."/>
            <person name="Wincker P."/>
            <person name="D'Hont A."/>
            <person name="Scarpelli C."/>
            <person name="Weissenbach J."/>
            <person name="Salanoubat M."/>
            <person name="Quetier F."/>
            <person name="Yu Y."/>
            <person name="Kim H.R."/>
            <person name="Rambo T."/>
            <person name="Currie J."/>
            <person name="Collura K."/>
            <person name="Luo M."/>
            <person name="Yang T."/>
            <person name="Ammiraju J.S.S."/>
            <person name="Engler F."/>
            <person name="Soderlund C."/>
            <person name="Wing R.A."/>
            <person name="Palmer L.E."/>
            <person name="de la Bastide M."/>
            <person name="Spiegel L."/>
            <person name="Nascimento L."/>
            <person name="Zutavern T."/>
            <person name="O'Shaughnessy A."/>
            <person name="Dike S."/>
            <person name="Dedhia N."/>
            <person name="Preston R."/>
            <person name="Balija V."/>
            <person name="McCombie W.R."/>
            <person name="Chow T."/>
            <person name="Chen H."/>
            <person name="Chung M."/>
            <person name="Chen C."/>
            <person name="Shaw J."/>
            <person name="Wu H."/>
            <person name="Hsiao K."/>
            <person name="Chao Y."/>
            <person name="Chu M."/>
            <person name="Cheng C."/>
            <person name="Hour A."/>
            <person name="Lee P."/>
            <person name="Lin S."/>
            <person name="Lin Y."/>
            <person name="Liou J."/>
            <person name="Liu S."/>
            <person name="Hsing Y."/>
            <person name="Raghuvanshi S."/>
            <person name="Mohanty A."/>
            <person name="Bharti A.K."/>
            <person name="Gaur A."/>
            <person name="Gupta V."/>
            <person name="Kumar D."/>
            <person name="Ravi V."/>
            <person name="Vij S."/>
            <person name="Kapur A."/>
            <person name="Khurana P."/>
            <person name="Khurana P."/>
            <person name="Khurana J.P."/>
            <person name="Tyagi A.K."/>
            <person name="Gaikwad K."/>
            <person name="Singh A."/>
            <person name="Dalal V."/>
            <person name="Srivastava S."/>
            <person name="Dixit A."/>
            <person name="Pal A.K."/>
            <person name="Ghazi I.A."/>
            <person name="Yadav M."/>
            <person name="Pandit A."/>
            <person name="Bhargava A."/>
            <person name="Sureshbabu K."/>
            <person name="Batra K."/>
            <person name="Sharma T.R."/>
            <person name="Mohapatra T."/>
            <person name="Singh N.K."/>
            <person name="Messing J."/>
            <person name="Nelson A.B."/>
            <person name="Fuks G."/>
            <person name="Kavchok S."/>
            <person name="Keizer G."/>
            <person name="Linton E."/>
            <person name="Llaca V."/>
            <person name="Song R."/>
            <person name="Tanyolac B."/>
            <person name="Young S."/>
            <person name="Ho-Il K."/>
            <person name="Hahn J.H."/>
            <person name="Sangsakoo G."/>
            <person name="Vanavichit A."/>
            <person name="de Mattos Luiz.A.T."/>
            <person name="Zimmer P.D."/>
            <person name="Malone G."/>
            <person name="Dellagostin O."/>
            <person name="de Oliveira A.C."/>
            <person name="Bevan M."/>
            <person name="Bancroft I."/>
            <person name="Minx P."/>
            <person name="Cordum H."/>
            <person name="Wilson R."/>
            <person name="Cheng Z."/>
            <person name="Jin W."/>
            <person name="Jiang J."/>
            <person name="Leong S.A."/>
            <person name="Iwama H."/>
            <person name="Gojobori T."/>
            <person name="Itoh T."/>
            <person name="Niimura Y."/>
            <person name="Fujii Y."/>
            <person name="Habara T."/>
            <person name="Sakai H."/>
            <person name="Sato Y."/>
            <person name="Wilson G."/>
            <person name="Kumar K."/>
            <person name="McCouch S."/>
            <person name="Juretic N."/>
            <person name="Hoen D."/>
            <person name="Wright S."/>
            <person name="Bruskiewich R."/>
            <person name="Bureau T."/>
            <person name="Miyao A."/>
            <person name="Hirochika H."/>
            <person name="Nishikawa T."/>
            <person name="Kadowaki K."/>
            <person name="Sugiura M."/>
            <person name="Burr B."/>
            <person name="Sasaki T."/>
        </authorList>
    </citation>
    <scope>NUCLEOTIDE SEQUENCE [LARGE SCALE GENOMIC DNA]</scope>
    <source>
        <strain evidence="3">cv. Nipponbare</strain>
    </source>
</reference>
<dbReference type="Gene3D" id="1.20.1280.50">
    <property type="match status" value="1"/>
</dbReference>
<proteinExistence type="predicted"/>
<protein>
    <recommendedName>
        <fullName evidence="1">KIB1-4 beta-propeller domain-containing protein</fullName>
    </recommendedName>
</protein>
<sequence>MEINKKAQDSPSLMESRLAPLLLFGHGEAGDKFLYSIPSRRQLTAAAAAFVDLIGHYSWITPRGWVLTLQPAGRRGGGDAPAEAFLRDPFSSRRVPLPPPDEEISGLAAKALGGGDDDAAWCVLSHDAADPRSVVVVVHPTEPVLFYCRPGPGDSAGRRRWLRHEYQPEAIIAPANHDDDDDLDAVVIESMGWLTASGGKLFADLEWSGKMATLEFSPSPATPTLASAPLAMVPCPAWCNHWNSSLVDSRGELFVVHFRNSLLCQRTVLLVQVHLLDSTRRAWVKADGLGSNRVFLVTSQFGVSMAADEAGLEENCIYFTKSDDKGLYVYDVGQGTTALYDPGEDIPDSMEPILLMPWRDWSSLPEDLLLLILERLRWSSHPSVAAVCSPWCSAVPPSYPAWITPLLLNAADVGTTNIRYYSPYFHKNFEIDRTLTDPGAKICCSAAEHLTTLCTPDDVVLDADMVSGSIRELPRLPDSKFNFIVYDDGALRTTMYAIDTVGSLRICRTGLNDDSEWDDWDLVDSPDEQMVPTLPISNPVFHGGMLYLLGKDGRLALYDPCNHERGFEIHDKPESFGFETDDSYLVESEQGELMAILVGRRGTPVHIVKLNEEAMKWEEVESLQGRTLFTGTLTTMMRSVKIKWMQNKVFLPKLYDWPETIQVNLVLRDGELAFVPKSGGENTILKDGEDYMEKMWCYEPGQRQAKKFWGTKSVDYGIWVNFST</sequence>
<dbReference type="InterPro" id="IPR005174">
    <property type="entry name" value="KIB1-4_b-propeller"/>
</dbReference>
<dbReference type="PANTHER" id="PTHR33127:SF75">
    <property type="entry name" value="DUF295 DOMAIN-CONTAINING PROTEIN"/>
    <property type="match status" value="1"/>
</dbReference>
<accession>Q6ESU3</accession>
<dbReference type="SUPFAM" id="SSF81383">
    <property type="entry name" value="F-box domain"/>
    <property type="match status" value="1"/>
</dbReference>
<evidence type="ECO:0000313" key="2">
    <source>
        <dbReference type="EMBL" id="BAD28277.1"/>
    </source>
</evidence>
<feature type="domain" description="KIB1-4 beta-propeller" evidence="1">
    <location>
        <begin position="448"/>
        <end position="651"/>
    </location>
</feature>
<evidence type="ECO:0000259" key="1">
    <source>
        <dbReference type="Pfam" id="PF03478"/>
    </source>
</evidence>
<reference evidence="3" key="2">
    <citation type="journal article" date="2008" name="Nucleic Acids Res.">
        <title>The rice annotation project database (RAP-DB): 2008 update.</title>
        <authorList>
            <consortium name="The rice annotation project (RAP)"/>
        </authorList>
    </citation>
    <scope>GENOME REANNOTATION</scope>
    <source>
        <strain evidence="3">cv. Nipponbare</strain>
    </source>
</reference>
<dbReference type="EMBL" id="AP005007">
    <property type="protein sequence ID" value="BAD28277.1"/>
    <property type="molecule type" value="Genomic_DNA"/>
</dbReference>
<evidence type="ECO:0000313" key="3">
    <source>
        <dbReference type="Proteomes" id="UP000000763"/>
    </source>
</evidence>
<dbReference type="InterPro" id="IPR036047">
    <property type="entry name" value="F-box-like_dom_sf"/>
</dbReference>
<gene>
    <name evidence="2" type="primary">P0521F09.4</name>
</gene>
<organism evidence="2 3">
    <name type="scientific">Oryza sativa subsp. japonica</name>
    <name type="common">Rice</name>
    <dbReference type="NCBI Taxonomy" id="39947"/>
    <lineage>
        <taxon>Eukaryota</taxon>
        <taxon>Viridiplantae</taxon>
        <taxon>Streptophyta</taxon>
        <taxon>Embryophyta</taxon>
        <taxon>Tracheophyta</taxon>
        <taxon>Spermatophyta</taxon>
        <taxon>Magnoliopsida</taxon>
        <taxon>Liliopsida</taxon>
        <taxon>Poales</taxon>
        <taxon>Poaceae</taxon>
        <taxon>BOP clade</taxon>
        <taxon>Oryzoideae</taxon>
        <taxon>Oryzeae</taxon>
        <taxon>Oryzinae</taxon>
        <taxon>Oryza</taxon>
        <taxon>Oryza sativa</taxon>
    </lineage>
</organism>
<dbReference type="PANTHER" id="PTHR33127">
    <property type="entry name" value="TRANSMEMBRANE PROTEIN"/>
    <property type="match status" value="1"/>
</dbReference>
<name>Q6ESU3_ORYSJ</name>
<dbReference type="Proteomes" id="UP000000763">
    <property type="component" value="Chromosome 2"/>
</dbReference>
<dbReference type="Pfam" id="PF03478">
    <property type="entry name" value="Beta-prop_KIB1-4"/>
    <property type="match status" value="2"/>
</dbReference>